<organism evidence="1 2">
    <name type="scientific">Ceratodon purpureus</name>
    <name type="common">Fire moss</name>
    <name type="synonym">Dicranum purpureum</name>
    <dbReference type="NCBI Taxonomy" id="3225"/>
    <lineage>
        <taxon>Eukaryota</taxon>
        <taxon>Viridiplantae</taxon>
        <taxon>Streptophyta</taxon>
        <taxon>Embryophyta</taxon>
        <taxon>Bryophyta</taxon>
        <taxon>Bryophytina</taxon>
        <taxon>Bryopsida</taxon>
        <taxon>Dicranidae</taxon>
        <taxon>Pseudoditrichales</taxon>
        <taxon>Ditrichaceae</taxon>
        <taxon>Ceratodon</taxon>
    </lineage>
</organism>
<evidence type="ECO:0000313" key="1">
    <source>
        <dbReference type="EMBL" id="KAG0566055.1"/>
    </source>
</evidence>
<name>A0A8T0H5K1_CERPU</name>
<protein>
    <submittedName>
        <fullName evidence="1">Uncharacterized protein</fullName>
    </submittedName>
</protein>
<reference evidence="1" key="1">
    <citation type="submission" date="2020-06" db="EMBL/GenBank/DDBJ databases">
        <title>WGS assembly of Ceratodon purpureus strain R40.</title>
        <authorList>
            <person name="Carey S.B."/>
            <person name="Jenkins J."/>
            <person name="Shu S."/>
            <person name="Lovell J.T."/>
            <person name="Sreedasyam A."/>
            <person name="Maumus F."/>
            <person name="Tiley G.P."/>
            <person name="Fernandez-Pozo N."/>
            <person name="Barry K."/>
            <person name="Chen C."/>
            <person name="Wang M."/>
            <person name="Lipzen A."/>
            <person name="Daum C."/>
            <person name="Saski C.A."/>
            <person name="Payton A.C."/>
            <person name="Mcbreen J.C."/>
            <person name="Conrad R.E."/>
            <person name="Kollar L.M."/>
            <person name="Olsson S."/>
            <person name="Huttunen S."/>
            <person name="Landis J.B."/>
            <person name="Wickett N.J."/>
            <person name="Johnson M.G."/>
            <person name="Rensing S.A."/>
            <person name="Grimwood J."/>
            <person name="Schmutz J."/>
            <person name="Mcdaniel S.F."/>
        </authorList>
    </citation>
    <scope>NUCLEOTIDE SEQUENCE</scope>
    <source>
        <strain evidence="1">R40</strain>
    </source>
</reference>
<keyword evidence="2" id="KW-1185">Reference proteome</keyword>
<accession>A0A8T0H5K1</accession>
<evidence type="ECO:0000313" key="2">
    <source>
        <dbReference type="Proteomes" id="UP000822688"/>
    </source>
</evidence>
<sequence length="145" mass="16741">MESIRVCIGNLWALQERRYEVVYVAVTKFVRTMLRLILLTTPRYFWYIIPLFSSRVASVLPSASSLSVLPLPPMVAHLFMASKPRSFNRSALQIRVFLGSLYGGSTKPYKLAPQAARISYFLLPSFRRSWIYRDLTSVPAPNFWF</sequence>
<comment type="caution">
    <text evidence="1">The sequence shown here is derived from an EMBL/GenBank/DDBJ whole genome shotgun (WGS) entry which is preliminary data.</text>
</comment>
<dbReference type="Proteomes" id="UP000822688">
    <property type="component" value="Chromosome 7"/>
</dbReference>
<proteinExistence type="predicted"/>
<dbReference type="AlphaFoldDB" id="A0A8T0H5K1"/>
<gene>
    <name evidence="1" type="ORF">KC19_7G034800</name>
</gene>
<dbReference type="EMBL" id="CM026428">
    <property type="protein sequence ID" value="KAG0566055.1"/>
    <property type="molecule type" value="Genomic_DNA"/>
</dbReference>